<dbReference type="Proteomes" id="UP000216961">
    <property type="component" value="Unassembled WGS sequence"/>
</dbReference>
<evidence type="ECO:0000256" key="5">
    <source>
        <dbReference type="ARBA" id="ARBA00022960"/>
    </source>
</evidence>
<evidence type="ECO:0000313" key="8">
    <source>
        <dbReference type="EMBL" id="PAD82303.1"/>
    </source>
</evidence>
<organism evidence="8 9">
    <name type="scientific">Niallia circulans</name>
    <name type="common">Bacillus circulans</name>
    <dbReference type="NCBI Taxonomy" id="1397"/>
    <lineage>
        <taxon>Bacteria</taxon>
        <taxon>Bacillati</taxon>
        <taxon>Bacillota</taxon>
        <taxon>Bacilli</taxon>
        <taxon>Bacillales</taxon>
        <taxon>Bacillaceae</taxon>
        <taxon>Niallia</taxon>
    </lineage>
</organism>
<dbReference type="Pfam" id="PF04093">
    <property type="entry name" value="MreD"/>
    <property type="match status" value="1"/>
</dbReference>
<dbReference type="InterPro" id="IPR007227">
    <property type="entry name" value="Cell_shape_determining_MreD"/>
</dbReference>
<proteinExistence type="inferred from homology"/>
<dbReference type="GO" id="GO:0005886">
    <property type="term" value="C:plasma membrane"/>
    <property type="evidence" value="ECO:0007669"/>
    <property type="project" value="UniProtKB-SubCell"/>
</dbReference>
<comment type="caution">
    <text evidence="8">The sequence shown here is derived from an EMBL/GenBank/DDBJ whole genome shotgun (WGS) entry which is preliminary data.</text>
</comment>
<evidence type="ECO:0000256" key="6">
    <source>
        <dbReference type="ARBA" id="ARBA00022989"/>
    </source>
</evidence>
<keyword evidence="6" id="KW-1133">Transmembrane helix</keyword>
<comment type="subcellular location">
    <subcellularLocation>
        <location evidence="1">Cell membrane</location>
        <topology evidence="1">Multi-pass membrane protein</topology>
    </subcellularLocation>
</comment>
<evidence type="ECO:0000256" key="2">
    <source>
        <dbReference type="ARBA" id="ARBA00007776"/>
    </source>
</evidence>
<comment type="similarity">
    <text evidence="2">Belongs to the MreD family.</text>
</comment>
<keyword evidence="4" id="KW-0812">Transmembrane</keyword>
<evidence type="ECO:0000256" key="1">
    <source>
        <dbReference type="ARBA" id="ARBA00004651"/>
    </source>
</evidence>
<evidence type="ECO:0000256" key="7">
    <source>
        <dbReference type="ARBA" id="ARBA00023136"/>
    </source>
</evidence>
<sequence>MRKVLIGCLISFMFILESVFLELLPTDPFGKNWIFVPYFLLITILFFSVYGNRNVGVIYGFVFGLLFDIVYTEILGIYFFTFPFIIYIFNKLMKIFHSNIVVVSVMNLLAVSALEMIVYQMIKVINLTTIDFASFLHLRLLPSLGLNLIFIIIVAYPYKRLFEKYAAELKE</sequence>
<dbReference type="NCBIfam" id="TIGR03426">
    <property type="entry name" value="shape_MreD"/>
    <property type="match status" value="1"/>
</dbReference>
<keyword evidence="5" id="KW-0133">Cell shape</keyword>
<dbReference type="GO" id="GO:0008360">
    <property type="term" value="P:regulation of cell shape"/>
    <property type="evidence" value="ECO:0007669"/>
    <property type="project" value="UniProtKB-KW"/>
</dbReference>
<evidence type="ECO:0000256" key="4">
    <source>
        <dbReference type="ARBA" id="ARBA00022692"/>
    </source>
</evidence>
<keyword evidence="7" id="KW-0472">Membrane</keyword>
<dbReference type="AlphaFoldDB" id="A0A268FAB3"/>
<reference evidence="8 9" key="1">
    <citation type="submission" date="2017-07" db="EMBL/GenBank/DDBJ databases">
        <title>Isolation and whole genome analysis of endospore-forming bacteria from heroin.</title>
        <authorList>
            <person name="Kalinowski J."/>
            <person name="Ahrens B."/>
            <person name="Al-Dilaimi A."/>
            <person name="Winkler A."/>
            <person name="Wibberg D."/>
            <person name="Schleenbecker U."/>
            <person name="Ruckert C."/>
            <person name="Wolfel R."/>
            <person name="Grass G."/>
        </authorList>
    </citation>
    <scope>NUCLEOTIDE SEQUENCE [LARGE SCALE GENOMIC DNA]</scope>
    <source>
        <strain evidence="8 9">7521-2</strain>
    </source>
</reference>
<dbReference type="KEGG" id="bcir:C2I06_10850"/>
<evidence type="ECO:0000313" key="9">
    <source>
        <dbReference type="Proteomes" id="UP000216961"/>
    </source>
</evidence>
<evidence type="ECO:0000256" key="3">
    <source>
        <dbReference type="ARBA" id="ARBA00022475"/>
    </source>
</evidence>
<keyword evidence="3" id="KW-1003">Cell membrane</keyword>
<accession>A0A268FAB3</accession>
<dbReference type="EMBL" id="NPBQ01000094">
    <property type="protein sequence ID" value="PAD82303.1"/>
    <property type="molecule type" value="Genomic_DNA"/>
</dbReference>
<gene>
    <name evidence="8" type="primary">mreD</name>
    <name evidence="8" type="ORF">CHH57_15660</name>
</gene>
<dbReference type="RefSeq" id="WP_095331591.1">
    <property type="nucleotide sequence ID" value="NZ_CP026031.1"/>
</dbReference>
<protein>
    <submittedName>
        <fullName evidence="8">Rod shape-determining protein MreD</fullName>
    </submittedName>
</protein>
<name>A0A268FAB3_NIACI</name>